<comment type="caution">
    <text evidence="1">The sequence shown here is derived from an EMBL/GenBank/DDBJ whole genome shotgun (WGS) entry which is preliminary data.</text>
</comment>
<sequence>MPHALSLPSPLAAELAQLFVRMDAAYGQAARQAGFACRGCAQNCCRSLFFHYTLAEYLYLKAGLEALPAAERATIRQRAEAIPDPAAPAGVMCPLNAADRCLLYAQRPMICRLHGIPHRLRRPDGKQQIGQGCDDFYRQCGKGVQPLLDRTPLYVEMARLERALRGRTGYGGRIRMTVAQMILAVANGGLL</sequence>
<name>A0AA41R212_9BACT</name>
<dbReference type="AlphaFoldDB" id="A0AA41R212"/>
<dbReference type="RefSeq" id="WP_246907497.1">
    <property type="nucleotide sequence ID" value="NZ_JALJRB010000011.1"/>
</dbReference>
<proteinExistence type="predicted"/>
<accession>A0AA41R212</accession>
<dbReference type="Pfam" id="PF03692">
    <property type="entry name" value="CxxCxxCC"/>
    <property type="match status" value="1"/>
</dbReference>
<dbReference type="InterPro" id="IPR005358">
    <property type="entry name" value="Puta_zinc/iron-chelating_dom"/>
</dbReference>
<reference evidence="1" key="1">
    <citation type="submission" date="2022-04" db="EMBL/GenBank/DDBJ databases">
        <title>Desulfatitalea alkaliphila sp. nov., a novel anaerobic sulfate-reducing bacterium isolated from terrestrial mud volcano, Taman Peninsula, Russia.</title>
        <authorList>
            <person name="Khomyakova M.A."/>
            <person name="Merkel A.Y."/>
            <person name="Slobodkin A.I."/>
        </authorList>
    </citation>
    <scope>NUCLEOTIDE SEQUENCE</scope>
    <source>
        <strain evidence="1">M08but</strain>
    </source>
</reference>
<dbReference type="EMBL" id="JALJRB010000011">
    <property type="protein sequence ID" value="MCJ8501139.1"/>
    <property type="molecule type" value="Genomic_DNA"/>
</dbReference>
<protein>
    <submittedName>
        <fullName evidence="1">YkgJ family cysteine cluster protein</fullName>
    </submittedName>
</protein>
<evidence type="ECO:0000313" key="2">
    <source>
        <dbReference type="Proteomes" id="UP001165427"/>
    </source>
</evidence>
<gene>
    <name evidence="1" type="ORF">MRX98_11195</name>
</gene>
<evidence type="ECO:0000313" key="1">
    <source>
        <dbReference type="EMBL" id="MCJ8501139.1"/>
    </source>
</evidence>
<organism evidence="1 2">
    <name type="scientific">Desulfatitalea alkaliphila</name>
    <dbReference type="NCBI Taxonomy" id="2929485"/>
    <lineage>
        <taxon>Bacteria</taxon>
        <taxon>Pseudomonadati</taxon>
        <taxon>Thermodesulfobacteriota</taxon>
        <taxon>Desulfobacteria</taxon>
        <taxon>Desulfobacterales</taxon>
        <taxon>Desulfosarcinaceae</taxon>
        <taxon>Desulfatitalea</taxon>
    </lineage>
</organism>
<keyword evidence="2" id="KW-1185">Reference proteome</keyword>
<dbReference type="Proteomes" id="UP001165427">
    <property type="component" value="Unassembled WGS sequence"/>
</dbReference>